<evidence type="ECO:0000256" key="4">
    <source>
        <dbReference type="SAM" id="Phobius"/>
    </source>
</evidence>
<feature type="region of interest" description="Disordered" evidence="3">
    <location>
        <begin position="1"/>
        <end position="44"/>
    </location>
</feature>
<dbReference type="AlphaFoldDB" id="A0A7K3L6X5"/>
<name>A0A7K3L6X5_9MYCO</name>
<evidence type="ECO:0000256" key="1">
    <source>
        <dbReference type="ARBA" id="ARBA00004370"/>
    </source>
</evidence>
<comment type="subcellular location">
    <subcellularLocation>
        <location evidence="1">Membrane</location>
    </subcellularLocation>
</comment>
<dbReference type="PANTHER" id="PTHR37042:SF4">
    <property type="entry name" value="OUTER MEMBRANE PROTEIN RV1973"/>
    <property type="match status" value="1"/>
</dbReference>
<accession>A0A7K3L6X5</accession>
<dbReference type="GO" id="GO:0016020">
    <property type="term" value="C:membrane"/>
    <property type="evidence" value="ECO:0007669"/>
    <property type="project" value="UniProtKB-SubCell"/>
</dbReference>
<proteinExistence type="predicted"/>
<evidence type="ECO:0000256" key="3">
    <source>
        <dbReference type="SAM" id="MobiDB-lite"/>
    </source>
</evidence>
<feature type="transmembrane region" description="Helical" evidence="4">
    <location>
        <begin position="60"/>
        <end position="80"/>
    </location>
</feature>
<dbReference type="Proteomes" id="UP000466523">
    <property type="component" value="Unassembled WGS sequence"/>
</dbReference>
<sequence length="214" mass="22753">MADDTAALDGGLGVSPSDGEADRPQTDPESTTADYDREAESETGDAAAAVATRLSPVRLAFAWGLAVVVALTGLAGWVGYRAYQSQRAAEQRALFVEVGRQGAINLTTIDYEHADTDVQRILDSATGQFYDDFSRRSQSFVDLVKQTKSKSEGKVTEAGVESESGDEAQVLVAVTVQTSNAGAPDQSPRLWRMRLGVHKVGAGEAKVSNVEFVP</sequence>
<protein>
    <submittedName>
        <fullName evidence="5">Tetratricopeptide repeat protein</fullName>
    </submittedName>
</protein>
<evidence type="ECO:0000313" key="5">
    <source>
        <dbReference type="EMBL" id="NDJ88148.1"/>
    </source>
</evidence>
<evidence type="ECO:0000256" key="2">
    <source>
        <dbReference type="ARBA" id="ARBA00023136"/>
    </source>
</evidence>
<gene>
    <name evidence="5" type="ORF">GWR20_03085</name>
</gene>
<dbReference type="RefSeq" id="WP_112683175.1">
    <property type="nucleotide sequence ID" value="NZ_JAACYR010000007.1"/>
</dbReference>
<organism evidence="5 6">
    <name type="scientific">Mycolicibacter kumamotonensis</name>
    <dbReference type="NCBI Taxonomy" id="354243"/>
    <lineage>
        <taxon>Bacteria</taxon>
        <taxon>Bacillati</taxon>
        <taxon>Actinomycetota</taxon>
        <taxon>Actinomycetes</taxon>
        <taxon>Mycobacteriales</taxon>
        <taxon>Mycobacteriaceae</taxon>
        <taxon>Mycolicibacter</taxon>
    </lineage>
</organism>
<dbReference type="EMBL" id="JAACYR010000007">
    <property type="protein sequence ID" value="NDJ88148.1"/>
    <property type="molecule type" value="Genomic_DNA"/>
</dbReference>
<keyword evidence="4" id="KW-0812">Transmembrane</keyword>
<keyword evidence="4" id="KW-1133">Transmembrane helix</keyword>
<comment type="caution">
    <text evidence="5">The sequence shown here is derived from an EMBL/GenBank/DDBJ whole genome shotgun (WGS) entry which is preliminary data.</text>
</comment>
<evidence type="ECO:0000313" key="6">
    <source>
        <dbReference type="Proteomes" id="UP000466523"/>
    </source>
</evidence>
<reference evidence="5 6" key="1">
    <citation type="submission" date="2020-01" db="EMBL/GenBank/DDBJ databases">
        <authorList>
            <person name="Sanchez-Estrada R."/>
            <person name="Gonzalez-Y-Merchand J.A."/>
            <person name="Rivera-Gutierrez S."/>
        </authorList>
    </citation>
    <scope>NUCLEOTIDE SEQUENCE [LARGE SCALE GENOMIC DNA]</scope>
    <source>
        <strain evidence="5 6">CST 7247</strain>
    </source>
</reference>
<dbReference type="PANTHER" id="PTHR37042">
    <property type="entry name" value="OUTER MEMBRANE PROTEIN RV1973"/>
    <property type="match status" value="1"/>
</dbReference>
<keyword evidence="2 4" id="KW-0472">Membrane</keyword>